<feature type="transmembrane region" description="Helical" evidence="1">
    <location>
        <begin position="49"/>
        <end position="75"/>
    </location>
</feature>
<reference evidence="2" key="1">
    <citation type="journal article" date="2021" name="PeerJ">
        <title>Extensive microbial diversity within the chicken gut microbiome revealed by metagenomics and culture.</title>
        <authorList>
            <person name="Gilroy R."/>
            <person name="Ravi A."/>
            <person name="Getino M."/>
            <person name="Pursley I."/>
            <person name="Horton D.L."/>
            <person name="Alikhan N.F."/>
            <person name="Baker D."/>
            <person name="Gharbi K."/>
            <person name="Hall N."/>
            <person name="Watson M."/>
            <person name="Adriaenssens E.M."/>
            <person name="Foster-Nyarko E."/>
            <person name="Jarju S."/>
            <person name="Secka A."/>
            <person name="Antonio M."/>
            <person name="Oren A."/>
            <person name="Chaudhuri R.R."/>
            <person name="La Ragione R."/>
            <person name="Hildebrand F."/>
            <person name="Pallen M.J."/>
        </authorList>
    </citation>
    <scope>NUCLEOTIDE SEQUENCE</scope>
    <source>
        <strain evidence="2">ChiW7-2402</strain>
    </source>
</reference>
<protein>
    <submittedName>
        <fullName evidence="2">Uncharacterized protein</fullName>
    </submittedName>
</protein>
<dbReference type="Proteomes" id="UP000824102">
    <property type="component" value="Unassembled WGS sequence"/>
</dbReference>
<keyword evidence="1" id="KW-0472">Membrane</keyword>
<keyword evidence="1" id="KW-1133">Transmembrane helix</keyword>
<evidence type="ECO:0000313" key="3">
    <source>
        <dbReference type="Proteomes" id="UP000824102"/>
    </source>
</evidence>
<gene>
    <name evidence="2" type="ORF">H9964_03090</name>
</gene>
<dbReference type="EMBL" id="DXBB01000050">
    <property type="protein sequence ID" value="HIZ72550.1"/>
    <property type="molecule type" value="Genomic_DNA"/>
</dbReference>
<accession>A0A9D2G5K7</accession>
<sequence>MICKRCGNEYEGSVCPKCGYSDRAVFGAPTRSRGAPAERYKERKSHKKFWLTLLVILVAIGIDLGIMIPVLGYILDPFRTSGVAERIELGDSEEFVAFVMLTPAHLTENDRSYYFDRSFWNGKRRDYGYKSIEIAWEPGNGGMMVSEVIYNAYASSYGYNKKELVSYELLDESVVKRGYFEFPYRAYYTDGSYYLGYGYDNITETGLQTLEWRDKFGNELTAEVYID</sequence>
<keyword evidence="1" id="KW-0812">Transmembrane</keyword>
<evidence type="ECO:0000313" key="2">
    <source>
        <dbReference type="EMBL" id="HIZ72550.1"/>
    </source>
</evidence>
<dbReference type="AlphaFoldDB" id="A0A9D2G5K7"/>
<reference evidence="2" key="2">
    <citation type="submission" date="2021-04" db="EMBL/GenBank/DDBJ databases">
        <authorList>
            <person name="Gilroy R."/>
        </authorList>
    </citation>
    <scope>NUCLEOTIDE SEQUENCE</scope>
    <source>
        <strain evidence="2">ChiW7-2402</strain>
    </source>
</reference>
<proteinExistence type="predicted"/>
<name>A0A9D2G5K7_9FIRM</name>
<organism evidence="2 3">
    <name type="scientific">Candidatus Gallimonas intestinavium</name>
    <dbReference type="NCBI Taxonomy" id="2838603"/>
    <lineage>
        <taxon>Bacteria</taxon>
        <taxon>Bacillati</taxon>
        <taxon>Bacillota</taxon>
        <taxon>Clostridia</taxon>
        <taxon>Candidatus Gallimonas</taxon>
    </lineage>
</organism>
<evidence type="ECO:0000256" key="1">
    <source>
        <dbReference type="SAM" id="Phobius"/>
    </source>
</evidence>
<comment type="caution">
    <text evidence="2">The sequence shown here is derived from an EMBL/GenBank/DDBJ whole genome shotgun (WGS) entry which is preliminary data.</text>
</comment>